<proteinExistence type="predicted"/>
<organism evidence="2 3">
    <name type="scientific">Sphingomonas paeninsulae</name>
    <dbReference type="NCBI Taxonomy" id="2319844"/>
    <lineage>
        <taxon>Bacteria</taxon>
        <taxon>Pseudomonadati</taxon>
        <taxon>Pseudomonadota</taxon>
        <taxon>Alphaproteobacteria</taxon>
        <taxon>Sphingomonadales</taxon>
        <taxon>Sphingomonadaceae</taxon>
        <taxon>Sphingomonas</taxon>
    </lineage>
</organism>
<evidence type="ECO:0000256" key="1">
    <source>
        <dbReference type="SAM" id="Phobius"/>
    </source>
</evidence>
<keyword evidence="1" id="KW-0812">Transmembrane</keyword>
<dbReference type="Proteomes" id="UP000276254">
    <property type="component" value="Chromosome"/>
</dbReference>
<evidence type="ECO:0000313" key="3">
    <source>
        <dbReference type="Proteomes" id="UP000276254"/>
    </source>
</evidence>
<accession>A0A494THK4</accession>
<keyword evidence="3" id="KW-1185">Reference proteome</keyword>
<reference evidence="2 3" key="1">
    <citation type="submission" date="2018-09" db="EMBL/GenBank/DDBJ databases">
        <title>Sphingomonas peninsula sp. nov., isolated from fildes peninsula, Antarctic soil.</title>
        <authorList>
            <person name="Yingchao G."/>
        </authorList>
    </citation>
    <scope>NUCLEOTIDE SEQUENCE [LARGE SCALE GENOMIC DNA]</scope>
    <source>
        <strain evidence="2 3">YZ-8</strain>
    </source>
</reference>
<sequence length="151" mass="15890">MPQGLVSVSSLSCSHLTLTFDRSGKKGAYGLTGAIFRAGGGVGGGLTTSSALSGAVARKLQIMMALTAALLCMICRNLQCSIINCAPERADGQLWIIPVVTNLTFGHLIAIVFETALARFAPFAYMEHVFLTSVTLFGFEAAGSGRSRRMV</sequence>
<evidence type="ECO:0000313" key="2">
    <source>
        <dbReference type="EMBL" id="AYJ86944.1"/>
    </source>
</evidence>
<dbReference type="EMBL" id="CP032829">
    <property type="protein sequence ID" value="AYJ86944.1"/>
    <property type="molecule type" value="Genomic_DNA"/>
</dbReference>
<feature type="transmembrane region" description="Helical" evidence="1">
    <location>
        <begin position="94"/>
        <end position="113"/>
    </location>
</feature>
<name>A0A494THK4_SPHPE</name>
<feature type="transmembrane region" description="Helical" evidence="1">
    <location>
        <begin position="125"/>
        <end position="143"/>
    </location>
</feature>
<protein>
    <submittedName>
        <fullName evidence="2">Uncharacterized protein</fullName>
    </submittedName>
</protein>
<keyword evidence="1" id="KW-1133">Transmembrane helix</keyword>
<gene>
    <name evidence="2" type="ORF">D3Y57_14620</name>
</gene>
<keyword evidence="1" id="KW-0472">Membrane</keyword>
<dbReference type="KEGG" id="spha:D3Y57_14620"/>
<dbReference type="AlphaFoldDB" id="A0A494THK4"/>